<dbReference type="RefSeq" id="WP_131814829.1">
    <property type="nucleotide sequence ID" value="NZ_MBDY01000039.1"/>
</dbReference>
<gene>
    <name evidence="1" type="ORF">ABFW12_12250</name>
</gene>
<name>A0ABV3VFX6_9MYCO</name>
<reference evidence="1 2" key="1">
    <citation type="submission" date="2024-04" db="EMBL/GenBank/DDBJ databases">
        <title>Genomic Markers of Mycobacteria.</title>
        <authorList>
            <person name="Soliman M.S."/>
            <person name="Elkholy A."/>
            <person name="Soliman N.S."/>
            <person name="Abbas A."/>
            <person name="Khayrat S."/>
            <person name="Shawky S."/>
        </authorList>
    </citation>
    <scope>NUCLEOTIDE SEQUENCE [LARGE SCALE GENOMIC DNA]</scope>
    <source>
        <strain evidence="1 2">Egy-CU-AM5</strain>
    </source>
</reference>
<dbReference type="Proteomes" id="UP001558474">
    <property type="component" value="Unassembled WGS sequence"/>
</dbReference>
<comment type="caution">
    <text evidence="1">The sequence shown here is derived from an EMBL/GenBank/DDBJ whole genome shotgun (WGS) entry which is preliminary data.</text>
</comment>
<sequence length="102" mass="11165">MADSATNALVAWGMSAQQLTFHPAHCANDLIDAYLEHEDRLLAEAAGDATGAGEYHNRGDDDVVAALVDWKLKAEERGRPLTEQDWTGLVVELVHRVAAQQR</sequence>
<organism evidence="1 2">
    <name type="scientific">Mycolicibacterium porcinum</name>
    <dbReference type="NCBI Taxonomy" id="39693"/>
    <lineage>
        <taxon>Bacteria</taxon>
        <taxon>Bacillati</taxon>
        <taxon>Actinomycetota</taxon>
        <taxon>Actinomycetes</taxon>
        <taxon>Mycobacteriales</taxon>
        <taxon>Mycobacteriaceae</taxon>
        <taxon>Mycolicibacterium</taxon>
    </lineage>
</organism>
<keyword evidence="2" id="KW-1185">Reference proteome</keyword>
<evidence type="ECO:0000313" key="1">
    <source>
        <dbReference type="EMBL" id="MEX3739002.1"/>
    </source>
</evidence>
<protein>
    <submittedName>
        <fullName evidence="1">Uncharacterized protein</fullName>
    </submittedName>
</protein>
<dbReference type="EMBL" id="JBDLOU010000021">
    <property type="protein sequence ID" value="MEX3739002.1"/>
    <property type="molecule type" value="Genomic_DNA"/>
</dbReference>
<evidence type="ECO:0000313" key="2">
    <source>
        <dbReference type="Proteomes" id="UP001558474"/>
    </source>
</evidence>
<proteinExistence type="predicted"/>
<accession>A0ABV3VFX6</accession>